<keyword evidence="2" id="KW-1185">Reference proteome</keyword>
<dbReference type="RefSeq" id="WP_147802137.1">
    <property type="nucleotide sequence ID" value="NZ_CP144914.1"/>
</dbReference>
<dbReference type="AlphaFoldDB" id="A0A5C7FCF8"/>
<dbReference type="Pfam" id="PF05742">
    <property type="entry name" value="TANGO2"/>
    <property type="match status" value="1"/>
</dbReference>
<dbReference type="PANTHER" id="PTHR17985:SF8">
    <property type="entry name" value="TRANSPORT AND GOLGI ORGANIZATION PROTEIN 2 HOMOLOG"/>
    <property type="match status" value="1"/>
</dbReference>
<dbReference type="OrthoDB" id="4380123at2"/>
<dbReference type="KEGG" id="ahal:FTX54_008295"/>
<reference evidence="1 2" key="1">
    <citation type="submission" date="2024-01" db="EMBL/GenBank/DDBJ databases">
        <title>Complete Genome Sequence of Alkalicoccus halolimnae BZ-SZ-XJ29T, a Moderately Halophilic Bacterium Isolated from a Salt Lake.</title>
        <authorList>
            <person name="Zhao B."/>
        </authorList>
    </citation>
    <scope>NUCLEOTIDE SEQUENCE [LARGE SCALE GENOMIC DNA]</scope>
    <source>
        <strain evidence="1 2">BZ-SZ-XJ29</strain>
    </source>
</reference>
<dbReference type="EMBL" id="CP144914">
    <property type="protein sequence ID" value="WWD81524.1"/>
    <property type="molecule type" value="Genomic_DNA"/>
</dbReference>
<dbReference type="Proteomes" id="UP000321816">
    <property type="component" value="Chromosome"/>
</dbReference>
<proteinExistence type="predicted"/>
<evidence type="ECO:0000313" key="1">
    <source>
        <dbReference type="EMBL" id="WWD81524.1"/>
    </source>
</evidence>
<dbReference type="PANTHER" id="PTHR17985">
    <property type="entry name" value="SER/THR-RICH PROTEIN T10 IN DGCR REGION"/>
    <property type="match status" value="1"/>
</dbReference>
<protein>
    <submittedName>
        <fullName evidence="1">NRDE family protein</fullName>
    </submittedName>
</protein>
<gene>
    <name evidence="1" type="ORF">FTX54_008295</name>
</gene>
<organism evidence="1 2">
    <name type="scientific">Alkalicoccus halolimnae</name>
    <dbReference type="NCBI Taxonomy" id="1667239"/>
    <lineage>
        <taxon>Bacteria</taxon>
        <taxon>Bacillati</taxon>
        <taxon>Bacillota</taxon>
        <taxon>Bacilli</taxon>
        <taxon>Bacillales</taxon>
        <taxon>Bacillaceae</taxon>
        <taxon>Alkalicoccus</taxon>
    </lineage>
</organism>
<sequence>MCIIGVGMKINKDFPFIFAANRDEFVERPAAPAHWWNEETFFAGKDLQAGGTWMGISRSGRVAAVTNVRNPDESGDFPYSRGELVPAWLNERNLNLYLQEKAYYAGFNLIYGTTSELKYVTNQHDREYTLREGIFSLSNADMDEEWPKTKHLRQDIKRAALLPKEEMIAALISGLERKIPYPDNELPDTGVGIELERKLSSPFIDLDKYGTRCTTVVLVDKNNEVTFVEKTHRPEKYEVRKEFRLKK</sequence>
<evidence type="ECO:0000313" key="2">
    <source>
        <dbReference type="Proteomes" id="UP000321816"/>
    </source>
</evidence>
<accession>A0A5C7FCF8</accession>
<name>A0A5C7FCF8_9BACI</name>
<dbReference type="InterPro" id="IPR008551">
    <property type="entry name" value="TANGO2"/>
</dbReference>